<sequence>MCTTTQLRKHCLCTLENAELWSMLPLLLIVSLSQHKGVLTSLLGARSLLIGHWHSAAQLFIQEPFWCQGREKKPLYPLPNLPGEAKSMLLNQSAVKPMTNPLSLPLIYNGDVNLLLLLTQKPQHHMWNKRKKLPDLHLSGKVRSHQSQNNLEIRSGVPEPRQINPAKQTSDRANESSVVLHFYKAGKVLLLSFGTLP</sequence>
<evidence type="ECO:0000313" key="2">
    <source>
        <dbReference type="EMBL" id="MBA4617869.1"/>
    </source>
</evidence>
<evidence type="ECO:0000256" key="1">
    <source>
        <dbReference type="SAM" id="MobiDB-lite"/>
    </source>
</evidence>
<accession>A0A7C9CPS9</accession>
<reference evidence="2" key="1">
    <citation type="journal article" date="2013" name="J. Plant Res.">
        <title>Effect of fungi and light on seed germination of three Opuntia species from semiarid lands of central Mexico.</title>
        <authorList>
            <person name="Delgado-Sanchez P."/>
            <person name="Jimenez-Bremont J.F."/>
            <person name="Guerrero-Gonzalez Mde L."/>
            <person name="Flores J."/>
        </authorList>
    </citation>
    <scope>NUCLEOTIDE SEQUENCE</scope>
    <source>
        <tissue evidence="2">Cladode</tissue>
    </source>
</reference>
<protein>
    <submittedName>
        <fullName evidence="2">Uncharacterized protein</fullName>
    </submittedName>
</protein>
<dbReference type="AlphaFoldDB" id="A0A7C9CPS9"/>
<organism evidence="2">
    <name type="scientific">Opuntia streptacantha</name>
    <name type="common">Prickly pear cactus</name>
    <name type="synonym">Opuntia cardona</name>
    <dbReference type="NCBI Taxonomy" id="393608"/>
    <lineage>
        <taxon>Eukaryota</taxon>
        <taxon>Viridiplantae</taxon>
        <taxon>Streptophyta</taxon>
        <taxon>Embryophyta</taxon>
        <taxon>Tracheophyta</taxon>
        <taxon>Spermatophyta</taxon>
        <taxon>Magnoliopsida</taxon>
        <taxon>eudicotyledons</taxon>
        <taxon>Gunneridae</taxon>
        <taxon>Pentapetalae</taxon>
        <taxon>Caryophyllales</taxon>
        <taxon>Cactineae</taxon>
        <taxon>Cactaceae</taxon>
        <taxon>Opuntioideae</taxon>
        <taxon>Opuntia</taxon>
    </lineage>
</organism>
<proteinExistence type="predicted"/>
<reference evidence="2" key="2">
    <citation type="submission" date="2020-07" db="EMBL/GenBank/DDBJ databases">
        <authorList>
            <person name="Vera ALvarez R."/>
            <person name="Arias-Moreno D.M."/>
            <person name="Jimenez-Jacinto V."/>
            <person name="Jimenez-Bremont J.F."/>
            <person name="Swaminathan K."/>
            <person name="Moose S.P."/>
            <person name="Guerrero-Gonzalez M.L."/>
            <person name="Marino-Ramirez L."/>
            <person name="Landsman D."/>
            <person name="Rodriguez-Kessler M."/>
            <person name="Delgado-Sanchez P."/>
        </authorList>
    </citation>
    <scope>NUCLEOTIDE SEQUENCE</scope>
    <source>
        <tissue evidence="2">Cladode</tissue>
    </source>
</reference>
<feature type="region of interest" description="Disordered" evidence="1">
    <location>
        <begin position="144"/>
        <end position="174"/>
    </location>
</feature>
<name>A0A7C9CPS9_OPUST</name>
<dbReference type="EMBL" id="GISG01018172">
    <property type="protein sequence ID" value="MBA4617869.1"/>
    <property type="molecule type" value="Transcribed_RNA"/>
</dbReference>